<dbReference type="InterPro" id="IPR009030">
    <property type="entry name" value="Growth_fac_rcpt_cys_sf"/>
</dbReference>
<dbReference type="EMBL" id="CADEAL010003168">
    <property type="protein sequence ID" value="CAB1443711.1"/>
    <property type="molecule type" value="Genomic_DNA"/>
</dbReference>
<accession>A0A9N7YTC5</accession>
<evidence type="ECO:0000313" key="2">
    <source>
        <dbReference type="EMBL" id="CAB1443711.1"/>
    </source>
</evidence>
<evidence type="ECO:0000256" key="1">
    <source>
        <dbReference type="SAM" id="SignalP"/>
    </source>
</evidence>
<comment type="caution">
    <text evidence="2">The sequence shown here is derived from an EMBL/GenBank/DDBJ whole genome shotgun (WGS) entry which is preliminary data.</text>
</comment>
<sequence length="304" mass="32028">MHLLCFSATWVFLLLTQSGLASGLISSEDKVDCRLCPAGFSCDPANGTLFLCPPGQHSPEGGLQCLACPVDSVCTSGFPHKCGPGKEPSVDHTVCNDCAPGFYSTVCTVQCLQCPAGGYCPDNGTSQPLPCPPGWSSTPGQTHCRSCNDTSLLCGGAVPPRWNQPLHRSSQPITCRPGTYKDTREELACVICPIGHYCVGGVAQPCPAGTYGPKEGLQRLRDCTICPAAPGDPSPSSCAHRVITVKKARPPLMGHLALLEQRGNNWVRQVGQRVRDVEKDASVLQAHQVLACPVLGGDIALLGP</sequence>
<proteinExistence type="predicted"/>
<name>A0A9N7YTC5_PLEPL</name>
<dbReference type="Proteomes" id="UP001153269">
    <property type="component" value="Unassembled WGS sequence"/>
</dbReference>
<keyword evidence="1" id="KW-0732">Signal</keyword>
<keyword evidence="3" id="KW-1185">Reference proteome</keyword>
<gene>
    <name evidence="2" type="ORF">PLEPLA_LOCUS31427</name>
</gene>
<organism evidence="2 3">
    <name type="scientific">Pleuronectes platessa</name>
    <name type="common">European plaice</name>
    <dbReference type="NCBI Taxonomy" id="8262"/>
    <lineage>
        <taxon>Eukaryota</taxon>
        <taxon>Metazoa</taxon>
        <taxon>Chordata</taxon>
        <taxon>Craniata</taxon>
        <taxon>Vertebrata</taxon>
        <taxon>Euteleostomi</taxon>
        <taxon>Actinopterygii</taxon>
        <taxon>Neopterygii</taxon>
        <taxon>Teleostei</taxon>
        <taxon>Neoteleostei</taxon>
        <taxon>Acanthomorphata</taxon>
        <taxon>Carangaria</taxon>
        <taxon>Pleuronectiformes</taxon>
        <taxon>Pleuronectoidei</taxon>
        <taxon>Pleuronectidae</taxon>
        <taxon>Pleuronectes</taxon>
    </lineage>
</organism>
<protein>
    <submittedName>
        <fullName evidence="2">Uncharacterized protein</fullName>
    </submittedName>
</protein>
<feature type="signal peptide" evidence="1">
    <location>
        <begin position="1"/>
        <end position="21"/>
    </location>
</feature>
<dbReference type="SMART" id="SM01411">
    <property type="entry name" value="Ephrin_rec_like"/>
    <property type="match status" value="3"/>
</dbReference>
<dbReference type="AlphaFoldDB" id="A0A9N7YTC5"/>
<evidence type="ECO:0000313" key="3">
    <source>
        <dbReference type="Proteomes" id="UP001153269"/>
    </source>
</evidence>
<dbReference type="PANTHER" id="PTHR46967">
    <property type="entry name" value="INSULIN-LIKE GROWTH FACTOR BINDING PROTEIN,N-TERMINAL"/>
    <property type="match status" value="1"/>
</dbReference>
<feature type="chain" id="PRO_5040150092" evidence="1">
    <location>
        <begin position="22"/>
        <end position="304"/>
    </location>
</feature>
<reference evidence="2" key="1">
    <citation type="submission" date="2020-03" db="EMBL/GenBank/DDBJ databases">
        <authorList>
            <person name="Weist P."/>
        </authorList>
    </citation>
    <scope>NUCLEOTIDE SEQUENCE</scope>
</reference>
<dbReference type="SUPFAM" id="SSF57184">
    <property type="entry name" value="Growth factor receptor domain"/>
    <property type="match status" value="1"/>
</dbReference>
<dbReference type="PANTHER" id="PTHR46967:SF2">
    <property type="entry name" value="SUSHI, VON WILLEBRAND FACTOR TYPE A, EGF AND PENTRAXIN DOMAIN-CONTAINING PROTEIN 1-LIKE"/>
    <property type="match status" value="1"/>
</dbReference>